<feature type="signal peptide" evidence="3">
    <location>
        <begin position="1"/>
        <end position="21"/>
    </location>
</feature>
<feature type="compositionally biased region" description="Low complexity" evidence="1">
    <location>
        <begin position="70"/>
        <end position="82"/>
    </location>
</feature>
<proteinExistence type="predicted"/>
<gene>
    <name evidence="4" type="ORF">PoB_006534000</name>
</gene>
<protein>
    <submittedName>
        <fullName evidence="4">Uncharacterized protein</fullName>
    </submittedName>
</protein>
<organism evidence="4 5">
    <name type="scientific">Plakobranchus ocellatus</name>
    <dbReference type="NCBI Taxonomy" id="259542"/>
    <lineage>
        <taxon>Eukaryota</taxon>
        <taxon>Metazoa</taxon>
        <taxon>Spiralia</taxon>
        <taxon>Lophotrochozoa</taxon>
        <taxon>Mollusca</taxon>
        <taxon>Gastropoda</taxon>
        <taxon>Heterobranchia</taxon>
        <taxon>Euthyneura</taxon>
        <taxon>Panpulmonata</taxon>
        <taxon>Sacoglossa</taxon>
        <taxon>Placobranchoidea</taxon>
        <taxon>Plakobranchidae</taxon>
        <taxon>Plakobranchus</taxon>
    </lineage>
</organism>
<name>A0AAV4D4C0_9GAST</name>
<feature type="region of interest" description="Disordered" evidence="1">
    <location>
        <begin position="62"/>
        <end position="82"/>
    </location>
</feature>
<evidence type="ECO:0000256" key="2">
    <source>
        <dbReference type="SAM" id="Phobius"/>
    </source>
</evidence>
<keyword evidence="2" id="KW-0812">Transmembrane</keyword>
<feature type="chain" id="PRO_5043607330" evidence="3">
    <location>
        <begin position="22"/>
        <end position="135"/>
    </location>
</feature>
<accession>A0AAV4D4C0</accession>
<dbReference type="Proteomes" id="UP000735302">
    <property type="component" value="Unassembled WGS sequence"/>
</dbReference>
<evidence type="ECO:0000256" key="3">
    <source>
        <dbReference type="SAM" id="SignalP"/>
    </source>
</evidence>
<keyword evidence="5" id="KW-1185">Reference proteome</keyword>
<reference evidence="4 5" key="1">
    <citation type="journal article" date="2021" name="Elife">
        <title>Chloroplast acquisition without the gene transfer in kleptoplastic sea slugs, Plakobranchus ocellatus.</title>
        <authorList>
            <person name="Maeda T."/>
            <person name="Takahashi S."/>
            <person name="Yoshida T."/>
            <person name="Shimamura S."/>
            <person name="Takaki Y."/>
            <person name="Nagai Y."/>
            <person name="Toyoda A."/>
            <person name="Suzuki Y."/>
            <person name="Arimoto A."/>
            <person name="Ishii H."/>
            <person name="Satoh N."/>
            <person name="Nishiyama T."/>
            <person name="Hasebe M."/>
            <person name="Maruyama T."/>
            <person name="Minagawa J."/>
            <person name="Obokata J."/>
            <person name="Shigenobu S."/>
        </authorList>
    </citation>
    <scope>NUCLEOTIDE SEQUENCE [LARGE SCALE GENOMIC DNA]</scope>
</reference>
<comment type="caution">
    <text evidence="4">The sequence shown here is derived from an EMBL/GenBank/DDBJ whole genome shotgun (WGS) entry which is preliminary data.</text>
</comment>
<keyword evidence="3" id="KW-0732">Signal</keyword>
<dbReference type="AlphaFoldDB" id="A0AAV4D4C0"/>
<feature type="transmembrane region" description="Helical" evidence="2">
    <location>
        <begin position="116"/>
        <end position="134"/>
    </location>
</feature>
<keyword evidence="2" id="KW-0472">Membrane</keyword>
<dbReference type="EMBL" id="BLXT01007365">
    <property type="protein sequence ID" value="GFO38835.1"/>
    <property type="molecule type" value="Genomic_DNA"/>
</dbReference>
<sequence length="135" mass="14194">MIRVISCQAVAILLCAVAAYAVPSPMTAKEKRDAVPQEFLAALASLSNGGVAKVQSLPEETRSVDQGTQVSGSASDCGDDSAVGQSVVEIGSNWDWNDRPMAAMSAATNAFSNSSVYFFHFLALVQMIFVLVSMA</sequence>
<evidence type="ECO:0000256" key="1">
    <source>
        <dbReference type="SAM" id="MobiDB-lite"/>
    </source>
</evidence>
<keyword evidence="2" id="KW-1133">Transmembrane helix</keyword>
<evidence type="ECO:0000313" key="5">
    <source>
        <dbReference type="Proteomes" id="UP000735302"/>
    </source>
</evidence>
<evidence type="ECO:0000313" key="4">
    <source>
        <dbReference type="EMBL" id="GFO38835.1"/>
    </source>
</evidence>